<sequence length="182" mass="20099">MATVDTDSRRIPLAQLDIPLERDLFLRNLIRELSGVLEDVVGLREAAGFISIVGQNMGNQMDLDYKEALGVSRLTRSQVADVLVDLKRRIKGDFYIVEQNDDRIVLGNRACPFAEKVVGRPSMCMMTSNVFGIIASQSLGYAKVTLEETIARGDQGCRVVVHLKSNAESEAASGQEYFESLT</sequence>
<dbReference type="RefSeq" id="WP_137434360.1">
    <property type="nucleotide sequence ID" value="NZ_JANRHC010000004.1"/>
</dbReference>
<proteinExistence type="predicted"/>
<accession>A0A4U6R2C2</accession>
<keyword evidence="3" id="KW-1185">Reference proteome</keyword>
<evidence type="ECO:0000313" key="2">
    <source>
        <dbReference type="EMBL" id="TKV66938.1"/>
    </source>
</evidence>
<evidence type="ECO:0000259" key="1">
    <source>
        <dbReference type="Pfam" id="PF18546"/>
    </source>
</evidence>
<dbReference type="InterPro" id="IPR041359">
    <property type="entry name" value="MetOD1"/>
</dbReference>
<dbReference type="EMBL" id="SZYH01000001">
    <property type="protein sequence ID" value="TKV66938.1"/>
    <property type="molecule type" value="Genomic_DNA"/>
</dbReference>
<comment type="caution">
    <text evidence="2">The sequence shown here is derived from an EMBL/GenBank/DDBJ whole genome shotgun (WGS) entry which is preliminary data.</text>
</comment>
<name>A0A4U6R2C2_9GAMM</name>
<organism evidence="2 3">
    <name type="scientific">Marinobacter panjinensis</name>
    <dbReference type="NCBI Taxonomy" id="2576384"/>
    <lineage>
        <taxon>Bacteria</taxon>
        <taxon>Pseudomonadati</taxon>
        <taxon>Pseudomonadota</taxon>
        <taxon>Gammaproteobacteria</taxon>
        <taxon>Pseudomonadales</taxon>
        <taxon>Marinobacteraceae</taxon>
        <taxon>Marinobacter</taxon>
    </lineage>
</organism>
<dbReference type="Proteomes" id="UP000308488">
    <property type="component" value="Unassembled WGS sequence"/>
</dbReference>
<dbReference type="AlphaFoldDB" id="A0A4U6R2C2"/>
<dbReference type="Pfam" id="PF18546">
    <property type="entry name" value="MetOD1"/>
    <property type="match status" value="1"/>
</dbReference>
<protein>
    <submittedName>
        <fullName evidence="2">Transcriptional regulator</fullName>
    </submittedName>
</protein>
<reference evidence="2 3" key="1">
    <citation type="submission" date="2019-05" db="EMBL/GenBank/DDBJ databases">
        <title>Marinobacter panjinensis sp. nov., a moderately halophilic bacterium isolated from sea tidal flat environment.</title>
        <authorList>
            <person name="Yang W."/>
            <person name="An M."/>
            <person name="He W."/>
            <person name="Luo X."/>
            <person name="Zhu L."/>
            <person name="Chen G."/>
            <person name="Zhang Y."/>
            <person name="Wang Y."/>
        </authorList>
    </citation>
    <scope>NUCLEOTIDE SEQUENCE [LARGE SCALE GENOMIC DNA]</scope>
    <source>
        <strain evidence="2 3">PJ-16</strain>
    </source>
</reference>
<feature type="domain" description="Metanogen output" evidence="1">
    <location>
        <begin position="30"/>
        <end position="161"/>
    </location>
</feature>
<dbReference type="OrthoDB" id="260231at2"/>
<gene>
    <name evidence="2" type="ORF">FDP08_01965</name>
</gene>
<evidence type="ECO:0000313" key="3">
    <source>
        <dbReference type="Proteomes" id="UP000308488"/>
    </source>
</evidence>